<keyword evidence="4" id="KW-1133">Transmembrane helix</keyword>
<evidence type="ECO:0000256" key="2">
    <source>
        <dbReference type="ARBA" id="ARBA00022825"/>
    </source>
</evidence>
<reference evidence="6" key="1">
    <citation type="submission" date="2020-11" db="EMBL/GenBank/DDBJ databases">
        <authorList>
            <person name="Tran Van P."/>
        </authorList>
    </citation>
    <scope>NUCLEOTIDE SEQUENCE</scope>
</reference>
<evidence type="ECO:0000256" key="3">
    <source>
        <dbReference type="ARBA" id="ARBA00023180"/>
    </source>
</evidence>
<keyword evidence="4" id="KW-0812">Transmembrane</keyword>
<dbReference type="GO" id="GO:0008239">
    <property type="term" value="F:dipeptidyl-peptidase activity"/>
    <property type="evidence" value="ECO:0007669"/>
    <property type="project" value="TreeGrafter"/>
</dbReference>
<dbReference type="PANTHER" id="PTHR11731">
    <property type="entry name" value="PROTEASE FAMILY S9B,C DIPEPTIDYL-PEPTIDASE IV-RELATED"/>
    <property type="match status" value="1"/>
</dbReference>
<dbReference type="EMBL" id="CAJPEV010000574">
    <property type="protein sequence ID" value="CAG0886585.1"/>
    <property type="molecule type" value="Genomic_DNA"/>
</dbReference>
<sequence length="381" mass="44000">MEEEEEWDEDEKMMLKFLRELYTASNVPRRNWKGIGIALAIILLVSLLVVTAVVILNMYDAGPRLRGERMLLPRFLQGLFRSKPWIAHWISGVSSFVFPFGSRNELLYVKDDCKLVVYNVDSTIESDIIPQQPFKQVMWGEDFRLSPSRRFVLIREVHEHAKGKSRQERSLTSYTIYDIPSDHFFQLHLSSEEKEIQEASWTNAGDSLLLVRGGDLFVKASPEGNASRITASGREGVFNALPDPFYRQNILRDGRGYWPSPDGAHLVFASFNNTGVGEMFSIVHGDSVSRQYPHVEPFKYPLPGGAIPSVKLWILDLDKESLSERRIRPLEMPRSFRDKEWYLIDVNWIDARRVAACWKDRSHRVLAWVFCDGERSWACQE</sequence>
<feature type="domain" description="Dipeptidylpeptidase IV N-terminal" evidence="5">
    <location>
        <begin position="167"/>
        <end position="375"/>
    </location>
</feature>
<accession>A0A7R9A0Y6</accession>
<protein>
    <recommendedName>
        <fullName evidence="5">Dipeptidylpeptidase IV N-terminal domain-containing protein</fullName>
    </recommendedName>
</protein>
<organism evidence="6">
    <name type="scientific">Darwinula stevensoni</name>
    <dbReference type="NCBI Taxonomy" id="69355"/>
    <lineage>
        <taxon>Eukaryota</taxon>
        <taxon>Metazoa</taxon>
        <taxon>Ecdysozoa</taxon>
        <taxon>Arthropoda</taxon>
        <taxon>Crustacea</taxon>
        <taxon>Oligostraca</taxon>
        <taxon>Ostracoda</taxon>
        <taxon>Podocopa</taxon>
        <taxon>Podocopida</taxon>
        <taxon>Darwinulocopina</taxon>
        <taxon>Darwinuloidea</taxon>
        <taxon>Darwinulidae</taxon>
        <taxon>Darwinula</taxon>
    </lineage>
</organism>
<dbReference type="EMBL" id="LR900091">
    <property type="protein sequence ID" value="CAD7244157.1"/>
    <property type="molecule type" value="Genomic_DNA"/>
</dbReference>
<dbReference type="PANTHER" id="PTHR11731:SF200">
    <property type="entry name" value="DIPEPTIDYL PEPTIDASE 10, ISOFORM B"/>
    <property type="match status" value="1"/>
</dbReference>
<dbReference type="SUPFAM" id="SSF82171">
    <property type="entry name" value="DPP6 N-terminal domain-like"/>
    <property type="match status" value="1"/>
</dbReference>
<dbReference type="GO" id="GO:0008236">
    <property type="term" value="F:serine-type peptidase activity"/>
    <property type="evidence" value="ECO:0007669"/>
    <property type="project" value="UniProtKB-KW"/>
</dbReference>
<keyword evidence="3" id="KW-0325">Glycoprotein</keyword>
<dbReference type="AlphaFoldDB" id="A0A7R9A0Y6"/>
<keyword evidence="4" id="KW-0472">Membrane</keyword>
<keyword evidence="1" id="KW-0645">Protease</keyword>
<evidence type="ECO:0000259" key="5">
    <source>
        <dbReference type="Pfam" id="PF00930"/>
    </source>
</evidence>
<dbReference type="InterPro" id="IPR002469">
    <property type="entry name" value="Peptidase_S9B_N"/>
</dbReference>
<dbReference type="GO" id="GO:0005886">
    <property type="term" value="C:plasma membrane"/>
    <property type="evidence" value="ECO:0007669"/>
    <property type="project" value="TreeGrafter"/>
</dbReference>
<feature type="transmembrane region" description="Helical" evidence="4">
    <location>
        <begin position="35"/>
        <end position="59"/>
    </location>
</feature>
<name>A0A7R9A0Y6_9CRUS</name>
<proteinExistence type="predicted"/>
<dbReference type="OrthoDB" id="6339929at2759"/>
<evidence type="ECO:0000313" key="6">
    <source>
        <dbReference type="EMBL" id="CAD7244157.1"/>
    </source>
</evidence>
<keyword evidence="7" id="KW-1185">Reference proteome</keyword>
<dbReference type="Gene3D" id="2.140.10.30">
    <property type="entry name" value="Dipeptidylpeptidase IV, N-terminal domain"/>
    <property type="match status" value="1"/>
</dbReference>
<evidence type="ECO:0000256" key="1">
    <source>
        <dbReference type="ARBA" id="ARBA00022438"/>
    </source>
</evidence>
<feature type="non-terminal residue" evidence="6">
    <location>
        <position position="381"/>
    </location>
</feature>
<dbReference type="Proteomes" id="UP000677054">
    <property type="component" value="Unassembled WGS sequence"/>
</dbReference>
<dbReference type="GO" id="GO:0006508">
    <property type="term" value="P:proteolysis"/>
    <property type="evidence" value="ECO:0007669"/>
    <property type="project" value="InterPro"/>
</dbReference>
<dbReference type="GO" id="GO:0004177">
    <property type="term" value="F:aminopeptidase activity"/>
    <property type="evidence" value="ECO:0007669"/>
    <property type="project" value="UniProtKB-KW"/>
</dbReference>
<dbReference type="Pfam" id="PF00930">
    <property type="entry name" value="DPPIV_N"/>
    <property type="match status" value="1"/>
</dbReference>
<keyword evidence="2" id="KW-0720">Serine protease</keyword>
<gene>
    <name evidence="6" type="ORF">DSTB1V02_LOCUS4059</name>
</gene>
<evidence type="ECO:0000313" key="7">
    <source>
        <dbReference type="Proteomes" id="UP000677054"/>
    </source>
</evidence>
<keyword evidence="1" id="KW-0031">Aminopeptidase</keyword>
<keyword evidence="1" id="KW-0378">Hydrolase</keyword>
<dbReference type="InterPro" id="IPR050278">
    <property type="entry name" value="Serine_Prot_S9B/DPPIV"/>
</dbReference>
<evidence type="ECO:0000256" key="4">
    <source>
        <dbReference type="SAM" id="Phobius"/>
    </source>
</evidence>